<keyword evidence="5" id="KW-0408">Iron</keyword>
<keyword evidence="2" id="KW-0349">Heme</keyword>
<keyword evidence="8" id="KW-1185">Reference proteome</keyword>
<gene>
    <name evidence="7" type="ORF">J2Z79_003322</name>
</gene>
<accession>A0ABS4JWH5</accession>
<dbReference type="Proteomes" id="UP001519289">
    <property type="component" value="Unassembled WGS sequence"/>
</dbReference>
<proteinExistence type="predicted"/>
<dbReference type="Gene3D" id="2.60.40.1190">
    <property type="match status" value="1"/>
</dbReference>
<reference evidence="7 8" key="1">
    <citation type="submission" date="2021-03" db="EMBL/GenBank/DDBJ databases">
        <title>Genomic Encyclopedia of Type Strains, Phase IV (KMG-IV): sequencing the most valuable type-strain genomes for metagenomic binning, comparative biology and taxonomic classification.</title>
        <authorList>
            <person name="Goeker M."/>
        </authorList>
    </citation>
    <scope>NUCLEOTIDE SEQUENCE [LARGE SCALE GENOMIC DNA]</scope>
    <source>
        <strain evidence="7 8">DSM 27138</strain>
    </source>
</reference>
<dbReference type="RefSeq" id="WP_209467983.1">
    <property type="nucleotide sequence ID" value="NZ_JAGGLG010000038.1"/>
</dbReference>
<keyword evidence="4" id="KW-0249">Electron transport</keyword>
<protein>
    <recommendedName>
        <fullName evidence="6">Cytochrome c-552/DMSO reductase-like haem-binding domain-containing protein</fullName>
    </recommendedName>
</protein>
<name>A0ABS4JWH5_9FIRM</name>
<keyword evidence="3" id="KW-0479">Metal-binding</keyword>
<evidence type="ECO:0000256" key="4">
    <source>
        <dbReference type="ARBA" id="ARBA00022982"/>
    </source>
</evidence>
<evidence type="ECO:0000313" key="8">
    <source>
        <dbReference type="Proteomes" id="UP001519289"/>
    </source>
</evidence>
<evidence type="ECO:0000256" key="1">
    <source>
        <dbReference type="ARBA" id="ARBA00022448"/>
    </source>
</evidence>
<evidence type="ECO:0000256" key="3">
    <source>
        <dbReference type="ARBA" id="ARBA00022723"/>
    </source>
</evidence>
<feature type="domain" description="Cytochrome c-552/DMSO reductase-like haem-binding" evidence="6">
    <location>
        <begin position="61"/>
        <end position="272"/>
    </location>
</feature>
<dbReference type="Pfam" id="PF09459">
    <property type="entry name" value="EB_dh"/>
    <property type="match status" value="1"/>
</dbReference>
<sequence>MKVFRRLSRTQMVVGGMFLGLVLLSVALAAVETGTRRPAANPTVVVRRAQALPHDPWAEEWQRVSGVVLPLTVVSTVNPVEGNVQVKALRDDRSIAIRLEWSDNTQELNTLRPQDFADAAAVELATQPTGACMGMLDAPVHIWHWRADRGPGAREMATAYPNMHVDGWHDDTGQVQEVFGDDLYARPALVVGNRRALPDKGGLAENMIAEGFGTLTTAAEQPTSVEAVWKDGRWAAVFTRSLDGDPQFEAGSQLQAAFAVWDGKQMQRDGMKYITDWAVLELKP</sequence>
<organism evidence="7 8">
    <name type="scientific">Symbiobacterium terraclitae</name>
    <dbReference type="NCBI Taxonomy" id="557451"/>
    <lineage>
        <taxon>Bacteria</taxon>
        <taxon>Bacillati</taxon>
        <taxon>Bacillota</taxon>
        <taxon>Clostridia</taxon>
        <taxon>Eubacteriales</taxon>
        <taxon>Symbiobacteriaceae</taxon>
        <taxon>Symbiobacterium</taxon>
    </lineage>
</organism>
<evidence type="ECO:0000313" key="7">
    <source>
        <dbReference type="EMBL" id="MBP2019880.1"/>
    </source>
</evidence>
<evidence type="ECO:0000259" key="6">
    <source>
        <dbReference type="Pfam" id="PF09459"/>
    </source>
</evidence>
<evidence type="ECO:0000256" key="5">
    <source>
        <dbReference type="ARBA" id="ARBA00023004"/>
    </source>
</evidence>
<dbReference type="EMBL" id="JAGGLG010000038">
    <property type="protein sequence ID" value="MBP2019880.1"/>
    <property type="molecule type" value="Genomic_DNA"/>
</dbReference>
<keyword evidence="1" id="KW-0813">Transport</keyword>
<comment type="caution">
    <text evidence="7">The sequence shown here is derived from an EMBL/GenBank/DDBJ whole genome shotgun (WGS) entry which is preliminary data.</text>
</comment>
<dbReference type="InterPro" id="IPR019020">
    <property type="entry name" value="Cyt-c552/DMSO_Rdtase_haem-bd"/>
</dbReference>
<evidence type="ECO:0000256" key="2">
    <source>
        <dbReference type="ARBA" id="ARBA00022617"/>
    </source>
</evidence>